<dbReference type="EnsemblBacteria" id="AAM02372">
    <property type="protein sequence ID" value="AAM02372"/>
    <property type="gene ID" value="MK1159"/>
</dbReference>
<dbReference type="STRING" id="190192.MK1159"/>
<sequence length="277" mass="30907">MVCGDPRLREIVLEFRDSVRVGSSRVGGVLRKLYPILSLYVILSLVFEGRGVVRVLWDRASAPLAMIVIAGACIAPILAAYLAFHGYLTLEARRRLRAPVVTRPHNPTLLLLPFLLALLRPDYYVHHWPETRVALAYLYAGCALSPTLALAVMWVLRTRVVWCWKRDLDEEVLERFVEGLPDGRYVPGSLIPYASNVGTLAVAIAVDAPSLTPYLITAGTLSVLALTTYISTFTEGDLLDILGKLRSGPWRDDSYVIGFTILILERSFWLIIEHSHP</sequence>
<dbReference type="AlphaFoldDB" id="Q8TW77"/>
<name>Q8TW77_METKA</name>
<gene>
    <name evidence="2" type="ordered locus">MK1159</name>
</gene>
<proteinExistence type="predicted"/>
<accession>Q8TW77</accession>
<keyword evidence="1" id="KW-0472">Membrane</keyword>
<feature type="transmembrane region" description="Helical" evidence="1">
    <location>
        <begin position="33"/>
        <end position="52"/>
    </location>
</feature>
<evidence type="ECO:0000313" key="3">
    <source>
        <dbReference type="Proteomes" id="UP000001826"/>
    </source>
</evidence>
<keyword evidence="1" id="KW-0812">Transmembrane</keyword>
<evidence type="ECO:0000256" key="1">
    <source>
        <dbReference type="SAM" id="Phobius"/>
    </source>
</evidence>
<dbReference type="Proteomes" id="UP000001826">
    <property type="component" value="Chromosome"/>
</dbReference>
<organism evidence="2 3">
    <name type="scientific">Methanopyrus kandleri (strain AV19 / DSM 6324 / JCM 9639 / NBRC 100938)</name>
    <dbReference type="NCBI Taxonomy" id="190192"/>
    <lineage>
        <taxon>Archaea</taxon>
        <taxon>Methanobacteriati</taxon>
        <taxon>Methanobacteriota</taxon>
        <taxon>Methanomada group</taxon>
        <taxon>Methanopyri</taxon>
        <taxon>Methanopyrales</taxon>
        <taxon>Methanopyraceae</taxon>
        <taxon>Methanopyrus</taxon>
    </lineage>
</organism>
<dbReference type="InParanoid" id="Q8TW77"/>
<keyword evidence="3" id="KW-1185">Reference proteome</keyword>
<feature type="transmembrane region" description="Helical" evidence="1">
    <location>
        <begin position="64"/>
        <end position="88"/>
    </location>
</feature>
<dbReference type="EMBL" id="AE009439">
    <property type="protein sequence ID" value="AAM02372.1"/>
    <property type="molecule type" value="Genomic_DNA"/>
</dbReference>
<dbReference type="KEGG" id="mka:MK1159"/>
<protein>
    <submittedName>
        <fullName evidence="2">Uncharacterized membrane protein specific for M.kandleri, MK-26 family</fullName>
    </submittedName>
</protein>
<feature type="transmembrane region" description="Helical" evidence="1">
    <location>
        <begin position="137"/>
        <end position="156"/>
    </location>
</feature>
<keyword evidence="1" id="KW-1133">Transmembrane helix</keyword>
<reference evidence="2 3" key="1">
    <citation type="journal article" date="2002" name="Proc. Natl. Acad. Sci. U.S.A.">
        <title>The complete genome of hyperthermophile Methanopyrus kandleri AV19 and monophyly of archaeal methanogens.</title>
        <authorList>
            <person name="Slesarev A.I."/>
            <person name="Mezhevaya K.V."/>
            <person name="Makarova K.S."/>
            <person name="Polushin N.N."/>
            <person name="Shcherbinina O.V."/>
            <person name="Shakhova V.V."/>
            <person name="Belova G.I."/>
            <person name="Aravind L."/>
            <person name="Natale D.A."/>
            <person name="Rogozin I.B."/>
            <person name="Tatusov R.L."/>
            <person name="Wolf Y.I."/>
            <person name="Stetter K.O."/>
            <person name="Malykh A.G."/>
            <person name="Koonin E.V."/>
            <person name="Kozyavkin S.A."/>
        </authorList>
    </citation>
    <scope>NUCLEOTIDE SEQUENCE [LARGE SCALE GENOMIC DNA]</scope>
    <source>
        <strain evidence="3">AV19 / DSM 6324 / JCM 9639 / NBRC 100938</strain>
    </source>
</reference>
<dbReference type="PaxDb" id="190192-MK1159"/>
<dbReference type="HOGENOM" id="CLU_1003296_0_0_2"/>
<evidence type="ECO:0000313" key="2">
    <source>
        <dbReference type="EMBL" id="AAM02372.1"/>
    </source>
</evidence>